<dbReference type="PROSITE" id="PS50987">
    <property type="entry name" value="HTH_ARSR_2"/>
    <property type="match status" value="1"/>
</dbReference>
<evidence type="ECO:0000313" key="6">
    <source>
        <dbReference type="Proteomes" id="UP000315003"/>
    </source>
</evidence>
<dbReference type="GO" id="GO:0003700">
    <property type="term" value="F:DNA-binding transcription factor activity"/>
    <property type="evidence" value="ECO:0007669"/>
    <property type="project" value="InterPro"/>
</dbReference>
<dbReference type="SUPFAM" id="SSF46785">
    <property type="entry name" value="Winged helix' DNA-binding domain"/>
    <property type="match status" value="1"/>
</dbReference>
<keyword evidence="1" id="KW-0805">Transcription regulation</keyword>
<accession>A0A517SUW1</accession>
<dbReference type="InterPro" id="IPR001845">
    <property type="entry name" value="HTH_ArsR_DNA-bd_dom"/>
</dbReference>
<dbReference type="OrthoDB" id="9802016at2"/>
<dbReference type="GO" id="GO:0003677">
    <property type="term" value="F:DNA binding"/>
    <property type="evidence" value="ECO:0007669"/>
    <property type="project" value="UniProtKB-KW"/>
</dbReference>
<sequence>MTKAVSKRPSKALIHQDNDQLAGMAWGIAHPVRVQILQILCTGDCCGCGQIVDCLPLAQSTVSQHLKILCKSGLVKAEQQGNRTIYSVDRDQLERLKTLVQTFDQVCVC</sequence>
<dbReference type="AlphaFoldDB" id="A0A517SUW1"/>
<protein>
    <submittedName>
        <fullName evidence="5">Transcriptional repressor PagR</fullName>
    </submittedName>
</protein>
<evidence type="ECO:0000256" key="3">
    <source>
        <dbReference type="ARBA" id="ARBA00023163"/>
    </source>
</evidence>
<proteinExistence type="predicted"/>
<evidence type="ECO:0000256" key="1">
    <source>
        <dbReference type="ARBA" id="ARBA00023015"/>
    </source>
</evidence>
<dbReference type="CDD" id="cd00090">
    <property type="entry name" value="HTH_ARSR"/>
    <property type="match status" value="1"/>
</dbReference>
<keyword evidence="6" id="KW-1185">Reference proteome</keyword>
<dbReference type="InterPro" id="IPR011991">
    <property type="entry name" value="ArsR-like_HTH"/>
</dbReference>
<dbReference type="PRINTS" id="PR00778">
    <property type="entry name" value="HTHARSR"/>
</dbReference>
<organism evidence="5 6">
    <name type="scientific">Stieleria bergensis</name>
    <dbReference type="NCBI Taxonomy" id="2528025"/>
    <lineage>
        <taxon>Bacteria</taxon>
        <taxon>Pseudomonadati</taxon>
        <taxon>Planctomycetota</taxon>
        <taxon>Planctomycetia</taxon>
        <taxon>Pirellulales</taxon>
        <taxon>Pirellulaceae</taxon>
        <taxon>Stieleria</taxon>
    </lineage>
</organism>
<feature type="domain" description="HTH arsR-type" evidence="4">
    <location>
        <begin position="13"/>
        <end position="108"/>
    </location>
</feature>
<dbReference type="PANTHER" id="PTHR33154:SF15">
    <property type="entry name" value="REGULATORY PROTEIN ARSR"/>
    <property type="match status" value="1"/>
</dbReference>
<evidence type="ECO:0000256" key="2">
    <source>
        <dbReference type="ARBA" id="ARBA00023125"/>
    </source>
</evidence>
<keyword evidence="2" id="KW-0238">DNA-binding</keyword>
<dbReference type="EMBL" id="CP036272">
    <property type="protein sequence ID" value="QDT59898.1"/>
    <property type="molecule type" value="Genomic_DNA"/>
</dbReference>
<reference evidence="5 6" key="1">
    <citation type="submission" date="2019-02" db="EMBL/GenBank/DDBJ databases">
        <title>Deep-cultivation of Planctomycetes and their phenomic and genomic characterization uncovers novel biology.</title>
        <authorList>
            <person name="Wiegand S."/>
            <person name="Jogler M."/>
            <person name="Boedeker C."/>
            <person name="Pinto D."/>
            <person name="Vollmers J."/>
            <person name="Rivas-Marin E."/>
            <person name="Kohn T."/>
            <person name="Peeters S.H."/>
            <person name="Heuer A."/>
            <person name="Rast P."/>
            <person name="Oberbeckmann S."/>
            <person name="Bunk B."/>
            <person name="Jeske O."/>
            <person name="Meyerdierks A."/>
            <person name="Storesund J.E."/>
            <person name="Kallscheuer N."/>
            <person name="Luecker S."/>
            <person name="Lage O.M."/>
            <person name="Pohl T."/>
            <person name="Merkel B.J."/>
            <person name="Hornburger P."/>
            <person name="Mueller R.-W."/>
            <person name="Bruemmer F."/>
            <person name="Labrenz M."/>
            <person name="Spormann A.M."/>
            <person name="Op den Camp H."/>
            <person name="Overmann J."/>
            <person name="Amann R."/>
            <person name="Jetten M.S.M."/>
            <person name="Mascher T."/>
            <person name="Medema M.H."/>
            <person name="Devos D.P."/>
            <person name="Kaster A.-K."/>
            <person name="Ovreas L."/>
            <person name="Rohde M."/>
            <person name="Galperin M.Y."/>
            <person name="Jogler C."/>
        </authorList>
    </citation>
    <scope>NUCLEOTIDE SEQUENCE [LARGE SCALE GENOMIC DNA]</scope>
    <source>
        <strain evidence="5 6">SV_7m_r</strain>
    </source>
</reference>
<dbReference type="InterPro" id="IPR036390">
    <property type="entry name" value="WH_DNA-bd_sf"/>
</dbReference>
<dbReference type="Proteomes" id="UP000315003">
    <property type="component" value="Chromosome"/>
</dbReference>
<dbReference type="PANTHER" id="PTHR33154">
    <property type="entry name" value="TRANSCRIPTIONAL REGULATOR, ARSR FAMILY"/>
    <property type="match status" value="1"/>
</dbReference>
<dbReference type="Gene3D" id="1.10.10.10">
    <property type="entry name" value="Winged helix-like DNA-binding domain superfamily/Winged helix DNA-binding domain"/>
    <property type="match status" value="1"/>
</dbReference>
<dbReference type="SMART" id="SM00418">
    <property type="entry name" value="HTH_ARSR"/>
    <property type="match status" value="1"/>
</dbReference>
<dbReference type="InterPro" id="IPR051081">
    <property type="entry name" value="HTH_MetalResp_TranReg"/>
</dbReference>
<name>A0A517SUW1_9BACT</name>
<dbReference type="Pfam" id="PF01022">
    <property type="entry name" value="HTH_5"/>
    <property type="match status" value="1"/>
</dbReference>
<evidence type="ECO:0000259" key="4">
    <source>
        <dbReference type="PROSITE" id="PS50987"/>
    </source>
</evidence>
<keyword evidence="3" id="KW-0804">Transcription</keyword>
<gene>
    <name evidence="5" type="primary">pagR</name>
    <name evidence="5" type="ORF">SV7mr_24110</name>
</gene>
<dbReference type="InterPro" id="IPR036388">
    <property type="entry name" value="WH-like_DNA-bd_sf"/>
</dbReference>
<dbReference type="NCBIfam" id="NF033788">
    <property type="entry name" value="HTH_metalloreg"/>
    <property type="match status" value="1"/>
</dbReference>
<dbReference type="RefSeq" id="WP_145272053.1">
    <property type="nucleotide sequence ID" value="NZ_CP036272.1"/>
</dbReference>
<evidence type="ECO:0000313" key="5">
    <source>
        <dbReference type="EMBL" id="QDT59898.1"/>
    </source>
</evidence>